<evidence type="ECO:0000313" key="7">
    <source>
        <dbReference type="Proteomes" id="UP000218811"/>
    </source>
</evidence>
<keyword evidence="2 4" id="KW-0863">Zinc-finger</keyword>
<name>A0A2H3IU30_WOLCO</name>
<dbReference type="InterPro" id="IPR002893">
    <property type="entry name" value="Znf_MYND"/>
</dbReference>
<sequence>MSAKPLPSDFVLDLHDLASIVLHCHARFEDRFVNTQLVEVNNGTTRLQSLPPHILPQQWDIAGAINKQRRIAYILRKDPSLSERVEVNTFAHPEGVKLPPSFKLGTRELEDILWRCKTFDSGYLLAYVAQSVFERLPGTARLHARTSSGHEIFCAPSDVMVAEFEILPHETCCMVAYKPRPDLGPTRVDLEQHLSGMGNIVPWIYLMIGKPISEDLDTDTRVVFDLAITQIGGRGAGGELFALERGFDYHNKLLCRYAEEQGDLQVSGKLMMSPVALRKQGDTLTDMVMERLQKLASGNVDFCRYCGKDDISTRCTKCKKAWFCRDCQAPGWKYHKVWCRPSVQE</sequence>
<gene>
    <name evidence="6" type="ORF">WOLCODRAFT_160091</name>
</gene>
<dbReference type="STRING" id="742152.A0A2H3IU30"/>
<evidence type="ECO:0000313" key="6">
    <source>
        <dbReference type="EMBL" id="PCH33472.1"/>
    </source>
</evidence>
<feature type="domain" description="MYND-type" evidence="5">
    <location>
        <begin position="303"/>
        <end position="339"/>
    </location>
</feature>
<protein>
    <recommendedName>
        <fullName evidence="5">MYND-type domain-containing protein</fullName>
    </recommendedName>
</protein>
<dbReference type="Proteomes" id="UP000218811">
    <property type="component" value="Unassembled WGS sequence"/>
</dbReference>
<keyword evidence="1" id="KW-0479">Metal-binding</keyword>
<dbReference type="OrthoDB" id="432970at2759"/>
<reference evidence="6 7" key="1">
    <citation type="journal article" date="2012" name="Science">
        <title>The Paleozoic origin of enzymatic lignin decomposition reconstructed from 31 fungal genomes.</title>
        <authorList>
            <person name="Floudas D."/>
            <person name="Binder M."/>
            <person name="Riley R."/>
            <person name="Barry K."/>
            <person name="Blanchette R.A."/>
            <person name="Henrissat B."/>
            <person name="Martinez A.T."/>
            <person name="Otillar R."/>
            <person name="Spatafora J.W."/>
            <person name="Yadav J.S."/>
            <person name="Aerts A."/>
            <person name="Benoit I."/>
            <person name="Boyd A."/>
            <person name="Carlson A."/>
            <person name="Copeland A."/>
            <person name="Coutinho P.M."/>
            <person name="de Vries R.P."/>
            <person name="Ferreira P."/>
            <person name="Findley K."/>
            <person name="Foster B."/>
            <person name="Gaskell J."/>
            <person name="Glotzer D."/>
            <person name="Gorecki P."/>
            <person name="Heitman J."/>
            <person name="Hesse C."/>
            <person name="Hori C."/>
            <person name="Igarashi K."/>
            <person name="Jurgens J.A."/>
            <person name="Kallen N."/>
            <person name="Kersten P."/>
            <person name="Kohler A."/>
            <person name="Kuees U."/>
            <person name="Kumar T.K.A."/>
            <person name="Kuo A."/>
            <person name="LaButti K."/>
            <person name="Larrondo L.F."/>
            <person name="Lindquist E."/>
            <person name="Ling A."/>
            <person name="Lombard V."/>
            <person name="Lucas S."/>
            <person name="Lundell T."/>
            <person name="Martin R."/>
            <person name="McLaughlin D.J."/>
            <person name="Morgenstern I."/>
            <person name="Morin E."/>
            <person name="Murat C."/>
            <person name="Nagy L.G."/>
            <person name="Nolan M."/>
            <person name="Ohm R.A."/>
            <person name="Patyshakuliyeva A."/>
            <person name="Rokas A."/>
            <person name="Ruiz-Duenas F.J."/>
            <person name="Sabat G."/>
            <person name="Salamov A."/>
            <person name="Samejima M."/>
            <person name="Schmutz J."/>
            <person name="Slot J.C."/>
            <person name="St John F."/>
            <person name="Stenlid J."/>
            <person name="Sun H."/>
            <person name="Sun S."/>
            <person name="Syed K."/>
            <person name="Tsang A."/>
            <person name="Wiebenga A."/>
            <person name="Young D."/>
            <person name="Pisabarro A."/>
            <person name="Eastwood D.C."/>
            <person name="Martin F."/>
            <person name="Cullen D."/>
            <person name="Grigoriev I.V."/>
            <person name="Hibbett D.S."/>
        </authorList>
    </citation>
    <scope>NUCLEOTIDE SEQUENCE [LARGE SCALE GENOMIC DNA]</scope>
    <source>
        <strain evidence="6 7">MD-104</strain>
    </source>
</reference>
<accession>A0A2H3IU30</accession>
<dbReference type="PROSITE" id="PS50865">
    <property type="entry name" value="ZF_MYND_2"/>
    <property type="match status" value="1"/>
</dbReference>
<keyword evidence="3" id="KW-0862">Zinc</keyword>
<keyword evidence="7" id="KW-1185">Reference proteome</keyword>
<proteinExistence type="predicted"/>
<dbReference type="AlphaFoldDB" id="A0A2H3IU30"/>
<dbReference type="Gene3D" id="6.10.140.2220">
    <property type="match status" value="1"/>
</dbReference>
<dbReference type="EMBL" id="KB467831">
    <property type="protein sequence ID" value="PCH33472.1"/>
    <property type="molecule type" value="Genomic_DNA"/>
</dbReference>
<dbReference type="SUPFAM" id="SSF144232">
    <property type="entry name" value="HIT/MYND zinc finger-like"/>
    <property type="match status" value="1"/>
</dbReference>
<evidence type="ECO:0000256" key="3">
    <source>
        <dbReference type="ARBA" id="ARBA00022833"/>
    </source>
</evidence>
<dbReference type="GO" id="GO:0008270">
    <property type="term" value="F:zinc ion binding"/>
    <property type="evidence" value="ECO:0007669"/>
    <property type="project" value="UniProtKB-KW"/>
</dbReference>
<evidence type="ECO:0000256" key="4">
    <source>
        <dbReference type="PROSITE-ProRule" id="PRU00134"/>
    </source>
</evidence>
<evidence type="ECO:0000256" key="2">
    <source>
        <dbReference type="ARBA" id="ARBA00022771"/>
    </source>
</evidence>
<evidence type="ECO:0000256" key="1">
    <source>
        <dbReference type="ARBA" id="ARBA00022723"/>
    </source>
</evidence>
<dbReference type="OMA" id="EKWCGHC"/>
<organism evidence="6 7">
    <name type="scientific">Wolfiporia cocos (strain MD-104)</name>
    <name type="common">Brown rot fungus</name>
    <dbReference type="NCBI Taxonomy" id="742152"/>
    <lineage>
        <taxon>Eukaryota</taxon>
        <taxon>Fungi</taxon>
        <taxon>Dikarya</taxon>
        <taxon>Basidiomycota</taxon>
        <taxon>Agaricomycotina</taxon>
        <taxon>Agaricomycetes</taxon>
        <taxon>Polyporales</taxon>
        <taxon>Phaeolaceae</taxon>
        <taxon>Wolfiporia</taxon>
    </lineage>
</organism>
<evidence type="ECO:0000259" key="5">
    <source>
        <dbReference type="PROSITE" id="PS50865"/>
    </source>
</evidence>